<dbReference type="PANTHER" id="PTHR42791">
    <property type="entry name" value="GNAT FAMILY ACETYLTRANSFERASE"/>
    <property type="match status" value="1"/>
</dbReference>
<evidence type="ECO:0000313" key="3">
    <source>
        <dbReference type="Proteomes" id="UP001433268"/>
    </source>
</evidence>
<reference evidence="2 3" key="1">
    <citation type="submission" date="2023-01" db="EMBL/GenBank/DDBJ databases">
        <title>Analysis of 21 Apiospora genomes using comparative genomics revels a genus with tremendous synthesis potential of carbohydrate active enzymes and secondary metabolites.</title>
        <authorList>
            <person name="Sorensen T."/>
        </authorList>
    </citation>
    <scope>NUCLEOTIDE SEQUENCE [LARGE SCALE GENOMIC DNA]</scope>
    <source>
        <strain evidence="2 3">CBS 114990</strain>
    </source>
</reference>
<evidence type="ECO:0000313" key="2">
    <source>
        <dbReference type="EMBL" id="KAK8065481.1"/>
    </source>
</evidence>
<proteinExistence type="predicted"/>
<keyword evidence="3" id="KW-1185">Reference proteome</keyword>
<evidence type="ECO:0000259" key="1">
    <source>
        <dbReference type="PROSITE" id="PS51186"/>
    </source>
</evidence>
<sequence length="275" mass="30849">MPVINVAALTEADIPGAVKAIQEAFADDPYNNWVFDKANPCTQFNAQRNAASLGIRCRWGMRNGIFHVAKEEGSDQVLGVACWLRPQKADKPKSWNDWLEDWKLWLNQVSMNLYYGRGGLIVKVSLGLLVVSFPPFADHGARHDEHPGVPNYFSASARPSDQVASVRYYIWKEAQAQAQSSVWTDPRGYYFLNIMVVVPEAQGKGVGRQMMKAVTDQADAEGMNCYLESSRDKPNMQIYGRFGFRFAKELECDDDGTAIKLFAMVREPNASPQDN</sequence>
<gene>
    <name evidence="2" type="ORF">PG997_012228</name>
</gene>
<accession>A0ABR1V599</accession>
<comment type="caution">
    <text evidence="2">The sequence shown here is derived from an EMBL/GenBank/DDBJ whole genome shotgun (WGS) entry which is preliminary data.</text>
</comment>
<name>A0ABR1V599_9PEZI</name>
<dbReference type="RefSeq" id="XP_066662234.1">
    <property type="nucleotide sequence ID" value="XM_066816542.1"/>
</dbReference>
<dbReference type="InterPro" id="IPR016181">
    <property type="entry name" value="Acyl_CoA_acyltransferase"/>
</dbReference>
<dbReference type="InterPro" id="IPR000182">
    <property type="entry name" value="GNAT_dom"/>
</dbReference>
<organism evidence="2 3">
    <name type="scientific">Apiospora hydei</name>
    <dbReference type="NCBI Taxonomy" id="1337664"/>
    <lineage>
        <taxon>Eukaryota</taxon>
        <taxon>Fungi</taxon>
        <taxon>Dikarya</taxon>
        <taxon>Ascomycota</taxon>
        <taxon>Pezizomycotina</taxon>
        <taxon>Sordariomycetes</taxon>
        <taxon>Xylariomycetidae</taxon>
        <taxon>Amphisphaeriales</taxon>
        <taxon>Apiosporaceae</taxon>
        <taxon>Apiospora</taxon>
    </lineage>
</organism>
<dbReference type="Gene3D" id="3.40.630.30">
    <property type="match status" value="1"/>
</dbReference>
<dbReference type="Pfam" id="PF13508">
    <property type="entry name" value="Acetyltransf_7"/>
    <property type="match status" value="1"/>
</dbReference>
<dbReference type="InterPro" id="IPR052523">
    <property type="entry name" value="Trichothecene_AcTrans"/>
</dbReference>
<dbReference type="CDD" id="cd04301">
    <property type="entry name" value="NAT_SF"/>
    <property type="match status" value="1"/>
</dbReference>
<dbReference type="GeneID" id="92049602"/>
<dbReference type="PROSITE" id="PS51186">
    <property type="entry name" value="GNAT"/>
    <property type="match status" value="1"/>
</dbReference>
<dbReference type="Proteomes" id="UP001433268">
    <property type="component" value="Unassembled WGS sequence"/>
</dbReference>
<dbReference type="PANTHER" id="PTHR42791:SF4">
    <property type="entry name" value="ACETYLTRANSFERASE, GNAT FAMILY FAMILY (AFU_ORTHOLOGUE AFUA_4G09540)-RELATED"/>
    <property type="match status" value="1"/>
</dbReference>
<dbReference type="EMBL" id="JAQQWN010000009">
    <property type="protein sequence ID" value="KAK8065481.1"/>
    <property type="molecule type" value="Genomic_DNA"/>
</dbReference>
<dbReference type="SUPFAM" id="SSF55729">
    <property type="entry name" value="Acyl-CoA N-acyltransferases (Nat)"/>
    <property type="match status" value="1"/>
</dbReference>
<protein>
    <submittedName>
        <fullName evidence="2">Acetyltransferase</fullName>
    </submittedName>
</protein>
<feature type="domain" description="N-acetyltransferase" evidence="1">
    <location>
        <begin position="128"/>
        <end position="266"/>
    </location>
</feature>